<dbReference type="GO" id="GO:0005506">
    <property type="term" value="F:iron ion binding"/>
    <property type="evidence" value="ECO:0007669"/>
    <property type="project" value="UniProtKB-ARBA"/>
</dbReference>
<gene>
    <name evidence="3" type="ORF">AVDCRST_MAG81-481</name>
</gene>
<accession>A0A6J4US94</accession>
<dbReference type="EMBL" id="CADCWO010000021">
    <property type="protein sequence ID" value="CAA9556471.1"/>
    <property type="molecule type" value="Genomic_DNA"/>
</dbReference>
<name>A0A6J4US94_9CYAN</name>
<evidence type="ECO:0000256" key="1">
    <source>
        <dbReference type="ARBA" id="ARBA00022723"/>
    </source>
</evidence>
<proteinExistence type="predicted"/>
<sequence>MNPQELYLFDLMGYLVVESVLTEQALVSLNEIFTQRQQAEADPNACKWRLGCREIGGSGSDLLEWGEPYLQLLNHPCLMPYLRTLLGDRLRLDHTYAEYMRQGAQGLYLHGGATPYDPAQYYHCQNGRMYNGLVAVVWALEDVPPGAGGFCCIPGSHKSQFFCPEAVRSLDPLSPWIQQVPVKAGSVILFTEALTHGALPWVANSERRSLFYKYSPGHLSWAKRYYANHDGLGLVEQQLLEPPYVQQRTAIKD</sequence>
<evidence type="ECO:0000313" key="3">
    <source>
        <dbReference type="EMBL" id="CAA9556471.1"/>
    </source>
</evidence>
<protein>
    <recommendedName>
        <fullName evidence="4">Mitomycin antibiotics/polyketide fumonisin biosynthesis protein</fullName>
    </recommendedName>
</protein>
<keyword evidence="2" id="KW-0408">Iron</keyword>
<dbReference type="InterPro" id="IPR008775">
    <property type="entry name" value="Phytyl_CoA_dOase-like"/>
</dbReference>
<reference evidence="3" key="1">
    <citation type="submission" date="2020-02" db="EMBL/GenBank/DDBJ databases">
        <authorList>
            <person name="Meier V. D."/>
        </authorList>
    </citation>
    <scope>NUCLEOTIDE SEQUENCE</scope>
    <source>
        <strain evidence="3">AVDCRST_MAG81</strain>
    </source>
</reference>
<dbReference type="AlphaFoldDB" id="A0A6J4US94"/>
<dbReference type="GO" id="GO:0016706">
    <property type="term" value="F:2-oxoglutarate-dependent dioxygenase activity"/>
    <property type="evidence" value="ECO:0007669"/>
    <property type="project" value="UniProtKB-ARBA"/>
</dbReference>
<dbReference type="Pfam" id="PF05721">
    <property type="entry name" value="PhyH"/>
    <property type="match status" value="1"/>
</dbReference>
<evidence type="ECO:0000256" key="2">
    <source>
        <dbReference type="ARBA" id="ARBA00023004"/>
    </source>
</evidence>
<organism evidence="3">
    <name type="scientific">uncultured Synechococcales cyanobacterium</name>
    <dbReference type="NCBI Taxonomy" id="1936017"/>
    <lineage>
        <taxon>Bacteria</taxon>
        <taxon>Bacillati</taxon>
        <taxon>Cyanobacteriota</taxon>
        <taxon>Cyanophyceae</taxon>
        <taxon>Synechococcales</taxon>
        <taxon>environmental samples</taxon>
    </lineage>
</organism>
<dbReference type="PANTHER" id="PTHR20883">
    <property type="entry name" value="PHYTANOYL-COA DIOXYGENASE DOMAIN CONTAINING 1"/>
    <property type="match status" value="1"/>
</dbReference>
<dbReference type="PANTHER" id="PTHR20883:SF15">
    <property type="entry name" value="PHYTANOYL-COA DIOXYGENASE DOMAIN-CONTAINING PROTEIN 1"/>
    <property type="match status" value="1"/>
</dbReference>
<dbReference type="SUPFAM" id="SSF51197">
    <property type="entry name" value="Clavaminate synthase-like"/>
    <property type="match status" value="1"/>
</dbReference>
<keyword evidence="1" id="KW-0479">Metal-binding</keyword>
<dbReference type="Gene3D" id="2.60.120.620">
    <property type="entry name" value="q2cbj1_9rhob like domain"/>
    <property type="match status" value="1"/>
</dbReference>
<evidence type="ECO:0008006" key="4">
    <source>
        <dbReference type="Google" id="ProtNLM"/>
    </source>
</evidence>